<proteinExistence type="predicted"/>
<organism evidence="1 2">
    <name type="scientific">Romanomermis culicivorax</name>
    <name type="common">Nematode worm</name>
    <dbReference type="NCBI Taxonomy" id="13658"/>
    <lineage>
        <taxon>Eukaryota</taxon>
        <taxon>Metazoa</taxon>
        <taxon>Ecdysozoa</taxon>
        <taxon>Nematoda</taxon>
        <taxon>Enoplea</taxon>
        <taxon>Dorylaimia</taxon>
        <taxon>Mermithida</taxon>
        <taxon>Mermithoidea</taxon>
        <taxon>Mermithidae</taxon>
        <taxon>Romanomermis</taxon>
    </lineage>
</organism>
<reference evidence="2" key="1">
    <citation type="submission" date="2022-11" db="UniProtKB">
        <authorList>
            <consortium name="WormBaseParasite"/>
        </authorList>
    </citation>
    <scope>IDENTIFICATION</scope>
</reference>
<keyword evidence="1" id="KW-1185">Reference proteome</keyword>
<accession>A0A915KWM3</accession>
<evidence type="ECO:0000313" key="1">
    <source>
        <dbReference type="Proteomes" id="UP000887565"/>
    </source>
</evidence>
<evidence type="ECO:0000313" key="2">
    <source>
        <dbReference type="WBParaSite" id="nRc.2.0.1.t42559-RA"/>
    </source>
</evidence>
<protein>
    <submittedName>
        <fullName evidence="2">Uncharacterized protein</fullName>
    </submittedName>
</protein>
<name>A0A915KWM3_ROMCU</name>
<dbReference type="WBParaSite" id="nRc.2.0.1.t42559-RA">
    <property type="protein sequence ID" value="nRc.2.0.1.t42559-RA"/>
    <property type="gene ID" value="nRc.2.0.1.g42559"/>
</dbReference>
<dbReference type="Proteomes" id="UP000887565">
    <property type="component" value="Unplaced"/>
</dbReference>
<sequence>MNGCKRIMETVPGLPGASSESMMTTFSAARDASMMRKGPMKSGWILFALRVLAKRTRSLMRQRESAGTVVVMCGL</sequence>
<dbReference type="AlphaFoldDB" id="A0A915KWM3"/>